<dbReference type="PROSITE" id="PS50405">
    <property type="entry name" value="GST_CTER"/>
    <property type="match status" value="1"/>
</dbReference>
<evidence type="ECO:0000313" key="3">
    <source>
        <dbReference type="Proteomes" id="UP001189429"/>
    </source>
</evidence>
<dbReference type="InterPro" id="IPR036282">
    <property type="entry name" value="Glutathione-S-Trfase_C_sf"/>
</dbReference>
<dbReference type="Pfam" id="PF00043">
    <property type="entry name" value="GST_C"/>
    <property type="match status" value="1"/>
</dbReference>
<accession>A0ABN9QQB5</accession>
<protein>
    <recommendedName>
        <fullName evidence="1">GST C-terminal domain-containing protein</fullName>
    </recommendedName>
</protein>
<dbReference type="SUPFAM" id="SSF47616">
    <property type="entry name" value="GST C-terminal domain-like"/>
    <property type="match status" value="1"/>
</dbReference>
<dbReference type="Gene3D" id="1.20.1050.10">
    <property type="match status" value="1"/>
</dbReference>
<dbReference type="PANTHER" id="PTHR44051">
    <property type="entry name" value="GLUTATHIONE S-TRANSFERASE-RELATED"/>
    <property type="match status" value="1"/>
</dbReference>
<organism evidence="2 3">
    <name type="scientific">Prorocentrum cordatum</name>
    <dbReference type="NCBI Taxonomy" id="2364126"/>
    <lineage>
        <taxon>Eukaryota</taxon>
        <taxon>Sar</taxon>
        <taxon>Alveolata</taxon>
        <taxon>Dinophyceae</taxon>
        <taxon>Prorocentrales</taxon>
        <taxon>Prorocentraceae</taxon>
        <taxon>Prorocentrum</taxon>
    </lineage>
</organism>
<dbReference type="EMBL" id="CAUYUJ010003862">
    <property type="protein sequence ID" value="CAK0807158.1"/>
    <property type="molecule type" value="Genomic_DNA"/>
</dbReference>
<evidence type="ECO:0000313" key="2">
    <source>
        <dbReference type="EMBL" id="CAK0807158.1"/>
    </source>
</evidence>
<feature type="non-terminal residue" evidence="2">
    <location>
        <position position="1"/>
    </location>
</feature>
<dbReference type="InterPro" id="IPR004046">
    <property type="entry name" value="GST_C"/>
</dbReference>
<evidence type="ECO:0000259" key="1">
    <source>
        <dbReference type="PROSITE" id="PS50405"/>
    </source>
</evidence>
<proteinExistence type="predicted"/>
<feature type="domain" description="GST C-terminal" evidence="1">
    <location>
        <begin position="1"/>
        <end position="103"/>
    </location>
</feature>
<dbReference type="Proteomes" id="UP001189429">
    <property type="component" value="Unassembled WGS sequence"/>
</dbReference>
<dbReference type="PANTHER" id="PTHR44051:SF8">
    <property type="entry name" value="GLUTATHIONE S-TRANSFERASE GSTA"/>
    <property type="match status" value="1"/>
</dbReference>
<name>A0ABN9QQB5_9DINO</name>
<gene>
    <name evidence="2" type="ORF">PCOR1329_LOCUS13117</name>
</gene>
<reference evidence="2" key="1">
    <citation type="submission" date="2023-10" db="EMBL/GenBank/DDBJ databases">
        <authorList>
            <person name="Chen Y."/>
            <person name="Shah S."/>
            <person name="Dougan E. K."/>
            <person name="Thang M."/>
            <person name="Chan C."/>
        </authorList>
    </citation>
    <scope>NUCLEOTIDE SEQUENCE [LARGE SCALE GENOMIC DNA]</scope>
</reference>
<dbReference type="InterPro" id="IPR010987">
    <property type="entry name" value="Glutathione-S-Trfase_C-like"/>
</dbReference>
<keyword evidence="3" id="KW-1185">Reference proteome</keyword>
<comment type="caution">
    <text evidence="2">The sequence shown here is derived from an EMBL/GenBank/DDBJ whole genome shotgun (WGS) entry which is preliminary data.</text>
</comment>
<sequence>WVVWANTSLEEVCFGPRFSGSELSKPGRALDVLEGMLAASDWLVGGEFSVADVAVASYLNYVPVFFGQQDDLRARPHVAAYMKRCAARPAFVQAFGEQHAAAVKGLILG</sequence>